<dbReference type="PIRSF" id="PIRSF029171">
    <property type="entry name" value="Esterase_LipA"/>
    <property type="match status" value="1"/>
</dbReference>
<dbReference type="Gene3D" id="3.40.50.1820">
    <property type="entry name" value="alpha/beta hydrolase"/>
    <property type="match status" value="1"/>
</dbReference>
<dbReference type="RefSeq" id="WP_387403877.1">
    <property type="nucleotide sequence ID" value="NZ_JBIAQY010000004.1"/>
</dbReference>
<dbReference type="Gene3D" id="1.10.260.130">
    <property type="match status" value="1"/>
</dbReference>
<dbReference type="Pfam" id="PF03583">
    <property type="entry name" value="LIP"/>
    <property type="match status" value="1"/>
</dbReference>
<dbReference type="InterPro" id="IPR005152">
    <property type="entry name" value="Lipase_secreted"/>
</dbReference>
<protein>
    <submittedName>
        <fullName evidence="2">Lipase family protein</fullName>
    </submittedName>
</protein>
<comment type="caution">
    <text evidence="2">The sequence shown here is derived from an EMBL/GenBank/DDBJ whole genome shotgun (WGS) entry which is preliminary data.</text>
</comment>
<evidence type="ECO:0000313" key="2">
    <source>
        <dbReference type="EMBL" id="MFF3569134.1"/>
    </source>
</evidence>
<dbReference type="PANTHER" id="PTHR34853:SF1">
    <property type="entry name" value="LIPASE 5"/>
    <property type="match status" value="1"/>
</dbReference>
<keyword evidence="1" id="KW-0732">Signal</keyword>
<sequence length="404" mass="42708">MYRSTIARARYHRLAAALMVGAFCVLAGGPSPAIADPARGNAITVGTDSFRRPPADLSSLSPGQIVGSRAVTPAMDGKWIPGVRGWQISFRSNDTHRQPILAITTLIVPVTAWAGPGARPVVSLQMAYDSADPQCAPSVSMATSSGNFMPYLNRNWAVAVPDHEGPRAAFMAGVSGGHVVLDGVRAVRAFTASGIGAGNPWVLDGESGGAQPTAWAAQLQPTYAPELRFAGAAVGGLPADPAVVARNLDGNPFSGLMFAALAGIAGEHPEAGIEAMLNAQGKQMLRAVRTSCDPVTRYPLRKLSEYSNVSDPISQPDPAAALATHILGKLPPTMPIFDYHGMLDEVVPVAQDDATVHAWCTRGARVHIRRTSFTEHITDYLLNHDAAVQYLIDRIDNKPVPNDC</sequence>
<dbReference type="Proteomes" id="UP001601992">
    <property type="component" value="Unassembled WGS sequence"/>
</dbReference>
<proteinExistence type="predicted"/>
<evidence type="ECO:0000313" key="3">
    <source>
        <dbReference type="Proteomes" id="UP001601992"/>
    </source>
</evidence>
<feature type="signal peptide" evidence="1">
    <location>
        <begin position="1"/>
        <end position="27"/>
    </location>
</feature>
<reference evidence="2 3" key="1">
    <citation type="submission" date="2024-10" db="EMBL/GenBank/DDBJ databases">
        <title>The Natural Products Discovery Center: Release of the First 8490 Sequenced Strains for Exploring Actinobacteria Biosynthetic Diversity.</title>
        <authorList>
            <person name="Kalkreuter E."/>
            <person name="Kautsar S.A."/>
            <person name="Yang D."/>
            <person name="Bader C.D."/>
            <person name="Teijaro C.N."/>
            <person name="Fluegel L."/>
            <person name="Davis C.M."/>
            <person name="Simpson J.R."/>
            <person name="Lauterbach L."/>
            <person name="Steele A.D."/>
            <person name="Gui C."/>
            <person name="Meng S."/>
            <person name="Li G."/>
            <person name="Viehrig K."/>
            <person name="Ye F."/>
            <person name="Su P."/>
            <person name="Kiefer A.F."/>
            <person name="Nichols A."/>
            <person name="Cepeda A.J."/>
            <person name="Yan W."/>
            <person name="Fan B."/>
            <person name="Jiang Y."/>
            <person name="Adhikari A."/>
            <person name="Zheng C.-J."/>
            <person name="Schuster L."/>
            <person name="Cowan T.M."/>
            <person name="Smanski M.J."/>
            <person name="Chevrette M.G."/>
            <person name="De Carvalho L.P.S."/>
            <person name="Shen B."/>
        </authorList>
    </citation>
    <scope>NUCLEOTIDE SEQUENCE [LARGE SCALE GENOMIC DNA]</scope>
    <source>
        <strain evidence="2 3">NPDC002593</strain>
    </source>
</reference>
<gene>
    <name evidence="2" type="ORF">ACFYXQ_15280</name>
</gene>
<dbReference type="InterPro" id="IPR029058">
    <property type="entry name" value="AB_hydrolase_fold"/>
</dbReference>
<dbReference type="EMBL" id="JBIAQY010000004">
    <property type="protein sequence ID" value="MFF3569134.1"/>
    <property type="molecule type" value="Genomic_DNA"/>
</dbReference>
<dbReference type="SUPFAM" id="SSF53474">
    <property type="entry name" value="alpha/beta-Hydrolases"/>
    <property type="match status" value="1"/>
</dbReference>
<organism evidence="2 3">
    <name type="scientific">Nocardia jiangxiensis</name>
    <dbReference type="NCBI Taxonomy" id="282685"/>
    <lineage>
        <taxon>Bacteria</taxon>
        <taxon>Bacillati</taxon>
        <taxon>Actinomycetota</taxon>
        <taxon>Actinomycetes</taxon>
        <taxon>Mycobacteriales</taxon>
        <taxon>Nocardiaceae</taxon>
        <taxon>Nocardia</taxon>
    </lineage>
</organism>
<keyword evidence="3" id="KW-1185">Reference proteome</keyword>
<name>A0ABW6S1W0_9NOCA</name>
<accession>A0ABW6S1W0</accession>
<dbReference type="PANTHER" id="PTHR34853">
    <property type="match status" value="1"/>
</dbReference>
<feature type="chain" id="PRO_5046283406" evidence="1">
    <location>
        <begin position="28"/>
        <end position="404"/>
    </location>
</feature>
<evidence type="ECO:0000256" key="1">
    <source>
        <dbReference type="SAM" id="SignalP"/>
    </source>
</evidence>